<organism evidence="2 3">
    <name type="scientific">Gordonibacter massiliensis</name>
    <name type="common">ex Traore et al. 2017</name>
    <dbReference type="NCBI Taxonomy" id="1841863"/>
    <lineage>
        <taxon>Bacteria</taxon>
        <taxon>Bacillati</taxon>
        <taxon>Actinomycetota</taxon>
        <taxon>Coriobacteriia</taxon>
        <taxon>Eggerthellales</taxon>
        <taxon>Eggerthellaceae</taxon>
        <taxon>Gordonibacter</taxon>
    </lineage>
</organism>
<sequence>MTKKLLALPVIAALCLALAGCGGLANSTQAAAYPDDKLIAQRGDTYTAVQWTGNPPDEMSVGEFTGTKAWLRLSVPEGGGELAIDYDQAVTAGDFKTVLAKYDERVEVVCEGTDAGARTFALEPGDYAVKAVGLKAAARLATQIRASEGITAMLPGDALDGDEPVTLEPLAA</sequence>
<evidence type="ECO:0000313" key="2">
    <source>
        <dbReference type="EMBL" id="MBC2888518.1"/>
    </source>
</evidence>
<dbReference type="RefSeq" id="WP_185904490.1">
    <property type="nucleotide sequence ID" value="NZ_JACMSE010000002.1"/>
</dbReference>
<comment type="caution">
    <text evidence="2">The sequence shown here is derived from an EMBL/GenBank/DDBJ whole genome shotgun (WGS) entry which is preliminary data.</text>
</comment>
<keyword evidence="1" id="KW-0732">Signal</keyword>
<dbReference type="PROSITE" id="PS51257">
    <property type="entry name" value="PROKAR_LIPOPROTEIN"/>
    <property type="match status" value="1"/>
</dbReference>
<feature type="chain" id="PRO_5039489972" description="Lipoprotein" evidence="1">
    <location>
        <begin position="20"/>
        <end position="172"/>
    </location>
</feature>
<evidence type="ECO:0000256" key="1">
    <source>
        <dbReference type="SAM" id="SignalP"/>
    </source>
</evidence>
<accession>A0A842JEZ6</accession>
<dbReference type="Proteomes" id="UP000587396">
    <property type="component" value="Unassembled WGS sequence"/>
</dbReference>
<evidence type="ECO:0000313" key="3">
    <source>
        <dbReference type="Proteomes" id="UP000587396"/>
    </source>
</evidence>
<protein>
    <recommendedName>
        <fullName evidence="4">Lipoprotein</fullName>
    </recommendedName>
</protein>
<dbReference type="EMBL" id="JACMSE010000002">
    <property type="protein sequence ID" value="MBC2888518.1"/>
    <property type="molecule type" value="Genomic_DNA"/>
</dbReference>
<reference evidence="2 3" key="1">
    <citation type="submission" date="2020-08" db="EMBL/GenBank/DDBJ databases">
        <authorList>
            <person name="Liu C."/>
            <person name="Sun Q."/>
        </authorList>
    </citation>
    <scope>NUCLEOTIDE SEQUENCE [LARGE SCALE GENOMIC DNA]</scope>
    <source>
        <strain evidence="2 3">N22</strain>
    </source>
</reference>
<evidence type="ECO:0008006" key="4">
    <source>
        <dbReference type="Google" id="ProtNLM"/>
    </source>
</evidence>
<dbReference type="AlphaFoldDB" id="A0A842JEZ6"/>
<keyword evidence="3" id="KW-1185">Reference proteome</keyword>
<feature type="signal peptide" evidence="1">
    <location>
        <begin position="1"/>
        <end position="19"/>
    </location>
</feature>
<gene>
    <name evidence="2" type="ORF">H7313_04020</name>
</gene>
<name>A0A842JEZ6_9ACTN</name>
<proteinExistence type="predicted"/>